<gene>
    <name evidence="4" type="ORF">C1SCF055_LOCUS33070</name>
</gene>
<keyword evidence="1" id="KW-0863">Zinc-finger</keyword>
<dbReference type="OrthoDB" id="424297at2759"/>
<evidence type="ECO:0000259" key="3">
    <source>
        <dbReference type="PROSITE" id="PS50158"/>
    </source>
</evidence>
<evidence type="ECO:0000256" key="2">
    <source>
        <dbReference type="SAM" id="MobiDB-lite"/>
    </source>
</evidence>
<feature type="compositionally biased region" description="Acidic residues" evidence="2">
    <location>
        <begin position="1258"/>
        <end position="1268"/>
    </location>
</feature>
<comment type="caution">
    <text evidence="4">The sequence shown here is derived from an EMBL/GenBank/DDBJ whole genome shotgun (WGS) entry which is preliminary data.</text>
</comment>
<feature type="domain" description="CCHC-type" evidence="3">
    <location>
        <begin position="361"/>
        <end position="374"/>
    </location>
</feature>
<dbReference type="EMBL" id="CAMXCT030004068">
    <property type="protein sequence ID" value="CAL4794832.1"/>
    <property type="molecule type" value="Genomic_DNA"/>
</dbReference>
<feature type="region of interest" description="Disordered" evidence="2">
    <location>
        <begin position="1244"/>
        <end position="1275"/>
    </location>
</feature>
<proteinExistence type="predicted"/>
<reference evidence="5 6" key="2">
    <citation type="submission" date="2024-05" db="EMBL/GenBank/DDBJ databases">
        <authorList>
            <person name="Chen Y."/>
            <person name="Shah S."/>
            <person name="Dougan E. K."/>
            <person name="Thang M."/>
            <person name="Chan C."/>
        </authorList>
    </citation>
    <scope>NUCLEOTIDE SEQUENCE [LARGE SCALE GENOMIC DNA]</scope>
</reference>
<feature type="region of interest" description="Disordered" evidence="2">
    <location>
        <begin position="41"/>
        <end position="70"/>
    </location>
</feature>
<feature type="region of interest" description="Disordered" evidence="2">
    <location>
        <begin position="385"/>
        <end position="419"/>
    </location>
</feature>
<keyword evidence="1" id="KW-0862">Zinc</keyword>
<feature type="compositionally biased region" description="Low complexity" evidence="2">
    <location>
        <begin position="2368"/>
        <end position="2381"/>
    </location>
</feature>
<feature type="compositionally biased region" description="Basic and acidic residues" evidence="2">
    <location>
        <begin position="322"/>
        <end position="338"/>
    </location>
</feature>
<reference evidence="4" key="1">
    <citation type="submission" date="2022-10" db="EMBL/GenBank/DDBJ databases">
        <authorList>
            <person name="Chen Y."/>
            <person name="Dougan E. K."/>
            <person name="Chan C."/>
            <person name="Rhodes N."/>
            <person name="Thang M."/>
        </authorList>
    </citation>
    <scope>NUCLEOTIDE SEQUENCE</scope>
</reference>
<dbReference type="GO" id="GO:0003676">
    <property type="term" value="F:nucleic acid binding"/>
    <property type="evidence" value="ECO:0007669"/>
    <property type="project" value="InterPro"/>
</dbReference>
<organism evidence="4">
    <name type="scientific">Cladocopium goreaui</name>
    <dbReference type="NCBI Taxonomy" id="2562237"/>
    <lineage>
        <taxon>Eukaryota</taxon>
        <taxon>Sar</taxon>
        <taxon>Alveolata</taxon>
        <taxon>Dinophyceae</taxon>
        <taxon>Suessiales</taxon>
        <taxon>Symbiodiniaceae</taxon>
        <taxon>Cladocopium</taxon>
    </lineage>
</organism>
<feature type="region of interest" description="Disordered" evidence="2">
    <location>
        <begin position="1697"/>
        <end position="1716"/>
    </location>
</feature>
<dbReference type="Proteomes" id="UP001152797">
    <property type="component" value="Unassembled WGS sequence"/>
</dbReference>
<dbReference type="InterPro" id="IPR001878">
    <property type="entry name" value="Znf_CCHC"/>
</dbReference>
<dbReference type="PROSITE" id="PS50158">
    <property type="entry name" value="ZF_CCHC"/>
    <property type="match status" value="1"/>
</dbReference>
<dbReference type="SUPFAM" id="SSF57756">
    <property type="entry name" value="Retrovirus zinc finger-like domains"/>
    <property type="match status" value="1"/>
</dbReference>
<sequence>MAQEFSPGIFQAALLEVAEATKAATAAVQAMQVVQQQQPAVPQGQTAQASGSPSGSPTSSTDWSKLVNKPPVLDGKSVEDEIRMFRDWLWMVTQFLNTIDVGYEPEIQAIVDSPSAPMDMSTATSETRQRGAKLYGLLASLCRNRSLSIIRSVKQGDGFEGLRQLILNLRPSTNTRGLALMGALTSWPSFNMNQLLQPQLLKLEEALEEARRAGSSIPDQLQQAILLKCVSGQLRTHLNLSIQEATSFKELREQVLRWDRSQQKWSNLIFDESSTSTPMEVDRVYRDGRSWNNNGKKGDKGKGKNSFSQKGNQKGKVKGKTKTKDGKSGQKGKQKSDIQGKNGGKQNVSGKGKGSKPDVTCHRCGKYGHFARDCWGTSVRQVQNEGSNSVQQSPQGQQTSVAAGTPSSQTSSQMPVAPQQGRIARIQFADDHVSDVLKHDELVFDLRSPCSASSCLEGNVRAVRAELFEELSYMRVGWNLSPEGVGSGKHYGNSFQDPTLVCPTMSGRKFRTTLIKDGDQWLVMELCEPLETLIDLAAEFHGYEGDRFIITVITPSERPPNVMGFRMMDDDEIQPAVQLEFEQERHDEGEIAPLAPEDEVAGMDIGGDVQHDAGQAVEGMHDDSVTMQHGTGVEMDAPSFAARPKRPGEVEVTSVFDDAVADSSLLSPMEAQVDSSNDPGLAAPVTPPVIEECLDEVAGSLTTRFVYDWRIKDHPNGTKQWMRRSRFVAREFATDKRSDTYSPASGCHSVNLIPICYLKMLAESLDSAERFDEDSSSPYRVVLAALDIKDAFLQVPQENLVMVSLYNQQYVIRRNLPGQRLGAKAWYWHFRRYISDALNCCWCVEQPCLAKCVDDGTNNCFLIHVDDLLFAGSYSFWTTKFLPAVTSKFNVNYTELKENGSFISFLKRKLVKIKDGLLLVPGTTANKVVSYFEKFFGVAKQQKIPCDGSIQNDDKSQRQLIERQGVGRVRHLSGKILWMQSLVLEKQIKLGQVPTQWNVSDVGTKPLAKQRLLVLLHQIGCCNPDTHEMVGQEEYEVFEERTVGKQMVKRMAKTIMRMAVLWGLEPNLQGAEATAVDEEVCQQVQASGNHGGNTWLWFSVFLLFMLWVGLAVAGYVAWKKFSKTTKDLESCWNQVADEDSYIAKQEARIDQVIQRLEQIREHNEQDHSIISDRITECSNELSMVHDYAAGLHYSMVEHGGFLRNGCGLSPEQWRHLATLERANLVSSRALGAVEYMRLVRQRFQPQGTADATDSPNAEADDPMDESEPEVPSGPISDETLTDMLEFLKSEHGLCLERAEHWDANEVQHVILHFLSEIHHSSAESLVASCRVRIAGLFGELKVDTLVVRLEKNVERQLATLDSAVKGRAKLGGEGNISALLRESMVRAERDLLSTAEATRDLLLKAVWVKGEKEKLEPMWCLGPSKGDQVFGGSCERIGRLRRCLDPPKYSVLQKAKPGWSTKDLLKVYQKLQKVSITDGESLARAVSEGSLNHILAEAGERKLKPSTLQLLRLASRDPGARTVQVQEDLPLLGPRHCFCGNCIRVPMCHQHADVLTMKLPSIKSGPPPLMPSRREASRWQAQRQVVVAPLPRVKSEPVLSKAEARSRLFGDWNAAGRKLSCPAPIPLEAWPKKVLSPILATVPERTRRSVVLPQRALARREEAKEDVPVPPVEAQQSALKSASTSSFHSYATFVEKQGQDGEHQEGEEGEEGEEEIQHLEVAYSSQESYAMTFEGSSQPSYSNESGLDFRWSRTESDQENLFDEDLEDASDDLDQDEDDLADVTADVSGLLRSQRLNDTMEALKELSELDETLPVSRSPKPRKAPPVDHRQQVAAARRQQQRRPPGLDFSQCWGQVFGDVNHLIVDISWTFIVFGDDESDGPTVTGVREFFVAKALLEGHKEQLSELVPSQWGLIHIFDLCLWFGHDDTALALGRHGVDGCFVLTNHLGPYSEKPQCTCSDFVCANCDYYDTPCNCSPNETCEYCSWGWPVENGTWMKDWDVPLDCAVRAAAQAAQKPFLCELLKMARAGKELPLALPAEGMARLLDIAILTGDVEVAAHISKKCQVWPLRRWNGKDFVNYDYDDGEGEHILLAALWAGADFQSMHVLIQSQTIPLQAGIFLCRNEDWEYCAQFFKPAVRGEWGPTSTNNDLGGFFFDGRQLSVDRIQGAPKAGIDIRKLRTINFFGGSRQIVSFRIVSFSLLGLAILYGQQDCAVACVRLGLQQTGVEEDGHVNSSLRDFLHSEASCDHPLQAYCHQRLPSGPECGSATVAAAQAALRASWQSEAAQKGVAVCQVMRKMLGSFPLALVGDILTFSTEVPEFVGQLDLWNFVHGWMTLPPPNSDSHMKEELHGINESNGPRAREHETGTGSASDATAAISAPEPMEVDGKSTDELMTALRASRDQVPALNVDGVCVFRLTRMATSSHINDLLLDATGPLATLHARVLDAGCEVNPEWNPVKALFVPVTEEQMEELRALANQGYELNKDDHILALQEDQDVIAAALKKHLRCKNRPKIKKVGPQSTVAEEDLEVDELGTLLEVVCGIRTDSDVGMPSYPNSPEW</sequence>
<evidence type="ECO:0000313" key="4">
    <source>
        <dbReference type="EMBL" id="CAI4007520.1"/>
    </source>
</evidence>
<evidence type="ECO:0000313" key="5">
    <source>
        <dbReference type="EMBL" id="CAL4794832.1"/>
    </source>
</evidence>
<feature type="compositionally biased region" description="Basic and acidic residues" evidence="2">
    <location>
        <begin position="1697"/>
        <end position="1706"/>
    </location>
</feature>
<dbReference type="InterPro" id="IPR036875">
    <property type="entry name" value="Znf_CCHC_sf"/>
</dbReference>
<dbReference type="Gene3D" id="4.10.60.10">
    <property type="entry name" value="Zinc finger, CCHC-type"/>
    <property type="match status" value="1"/>
</dbReference>
<feature type="region of interest" description="Disordered" evidence="2">
    <location>
        <begin position="1659"/>
        <end position="1684"/>
    </location>
</feature>
<keyword evidence="1" id="KW-0479">Metal-binding</keyword>
<dbReference type="Pfam" id="PF00098">
    <property type="entry name" value="zf-CCHC"/>
    <property type="match status" value="1"/>
</dbReference>
<feature type="compositionally biased region" description="Basic and acidic residues" evidence="2">
    <location>
        <begin position="280"/>
        <end position="289"/>
    </location>
</feature>
<accession>A0A9P1DC17</accession>
<feature type="compositionally biased region" description="Polar residues" evidence="2">
    <location>
        <begin position="385"/>
        <end position="414"/>
    </location>
</feature>
<feature type="compositionally biased region" description="Polar residues" evidence="2">
    <location>
        <begin position="1244"/>
        <end position="1255"/>
    </location>
</feature>
<dbReference type="SMART" id="SM00343">
    <property type="entry name" value="ZnF_C2HC"/>
    <property type="match status" value="1"/>
</dbReference>
<name>A0A9P1DC17_9DINO</name>
<dbReference type="GO" id="GO:0008270">
    <property type="term" value="F:zinc ion binding"/>
    <property type="evidence" value="ECO:0007669"/>
    <property type="project" value="UniProtKB-KW"/>
</dbReference>
<dbReference type="EMBL" id="CAMXCT020004068">
    <property type="protein sequence ID" value="CAL1160895.1"/>
    <property type="molecule type" value="Genomic_DNA"/>
</dbReference>
<feature type="compositionally biased region" description="Polar residues" evidence="2">
    <location>
        <begin position="1674"/>
        <end position="1684"/>
    </location>
</feature>
<feature type="region of interest" description="Disordered" evidence="2">
    <location>
        <begin position="2343"/>
        <end position="2388"/>
    </location>
</feature>
<evidence type="ECO:0000313" key="6">
    <source>
        <dbReference type="Proteomes" id="UP001152797"/>
    </source>
</evidence>
<dbReference type="EMBL" id="CAMXCT010004068">
    <property type="protein sequence ID" value="CAI4007520.1"/>
    <property type="molecule type" value="Genomic_DNA"/>
</dbReference>
<keyword evidence="6" id="KW-1185">Reference proteome</keyword>
<feature type="region of interest" description="Disordered" evidence="2">
    <location>
        <begin position="1807"/>
        <end position="1846"/>
    </location>
</feature>
<protein>
    <recommendedName>
        <fullName evidence="3">CCHC-type domain-containing protein</fullName>
    </recommendedName>
</protein>
<evidence type="ECO:0000256" key="1">
    <source>
        <dbReference type="PROSITE-ProRule" id="PRU00047"/>
    </source>
</evidence>
<feature type="region of interest" description="Disordered" evidence="2">
    <location>
        <begin position="280"/>
        <end position="360"/>
    </location>
</feature>
<feature type="compositionally biased region" description="Low complexity" evidence="2">
    <location>
        <begin position="41"/>
        <end position="61"/>
    </location>
</feature>